<gene>
    <name evidence="1" type="ORF">RD2015_4671</name>
</gene>
<reference evidence="1 2" key="1">
    <citation type="submission" date="2015-12" db="EMBL/GenBank/DDBJ databases">
        <title>Complete genome of Roseateles depolymerans KCTC 42856.</title>
        <authorList>
            <person name="Kim K.M."/>
        </authorList>
    </citation>
    <scope>NUCLEOTIDE SEQUENCE [LARGE SCALE GENOMIC DNA]</scope>
    <source>
        <strain evidence="1 2">KCTC 42856</strain>
    </source>
</reference>
<sequence length="105" mass="11016" precursor="true">MSTARTLRTTSHIGTSVKALAFGVLATAALTAGLAHAQAQREREARTIKLETVYITGTRQVARADVQTLPTVYITGRRATTLDDTQVAAASVTGTSISTSTTQPL</sequence>
<proteinExistence type="predicted"/>
<name>A0A0U3CKI5_9BURK</name>
<protein>
    <submittedName>
        <fullName evidence="1">Uncharacterized protein</fullName>
    </submittedName>
</protein>
<dbReference type="Proteomes" id="UP000060699">
    <property type="component" value="Chromosome"/>
</dbReference>
<dbReference type="KEGG" id="rdp:RD2015_4671"/>
<dbReference type="EMBL" id="CP013729">
    <property type="protein sequence ID" value="ALV09112.1"/>
    <property type="molecule type" value="Genomic_DNA"/>
</dbReference>
<dbReference type="RefSeq" id="WP_058936943.1">
    <property type="nucleotide sequence ID" value="NZ_CP013729.1"/>
</dbReference>
<keyword evidence="2" id="KW-1185">Reference proteome</keyword>
<accession>A0A0U3CKI5</accession>
<evidence type="ECO:0000313" key="2">
    <source>
        <dbReference type="Proteomes" id="UP000060699"/>
    </source>
</evidence>
<evidence type="ECO:0000313" key="1">
    <source>
        <dbReference type="EMBL" id="ALV09112.1"/>
    </source>
</evidence>
<organism evidence="1 2">
    <name type="scientific">Roseateles depolymerans</name>
    <dbReference type="NCBI Taxonomy" id="76731"/>
    <lineage>
        <taxon>Bacteria</taxon>
        <taxon>Pseudomonadati</taxon>
        <taxon>Pseudomonadota</taxon>
        <taxon>Betaproteobacteria</taxon>
        <taxon>Burkholderiales</taxon>
        <taxon>Sphaerotilaceae</taxon>
        <taxon>Roseateles</taxon>
    </lineage>
</organism>
<dbReference type="AlphaFoldDB" id="A0A0U3CKI5"/>